<evidence type="ECO:0000313" key="3">
    <source>
        <dbReference type="EMBL" id="PZO09730.1"/>
    </source>
</evidence>
<keyword evidence="1" id="KW-0042">Antenna complex</keyword>
<dbReference type="Gene3D" id="1.25.10.10">
    <property type="entry name" value="Leucine-rich Repeat Variant"/>
    <property type="match status" value="2"/>
</dbReference>
<dbReference type="AlphaFoldDB" id="A0A2W4TST9"/>
<protein>
    <submittedName>
        <fullName evidence="3">Phycocyanobilin lyase</fullName>
    </submittedName>
</protein>
<dbReference type="InterPro" id="IPR016024">
    <property type="entry name" value="ARM-type_fold"/>
</dbReference>
<keyword evidence="2" id="KW-0605">Phycobilisome</keyword>
<reference evidence="4" key="1">
    <citation type="submission" date="2018-04" db="EMBL/GenBank/DDBJ databases">
        <authorList>
            <person name="Cornet L."/>
        </authorList>
    </citation>
    <scope>NUCLEOTIDE SEQUENCE [LARGE SCALE GENOMIC DNA]</scope>
</reference>
<gene>
    <name evidence="3" type="ORF">DCF25_21380</name>
</gene>
<dbReference type="EMBL" id="QBMC01000241">
    <property type="protein sequence ID" value="PZO09730.1"/>
    <property type="molecule type" value="Genomic_DNA"/>
</dbReference>
<dbReference type="GO" id="GO:0016829">
    <property type="term" value="F:lyase activity"/>
    <property type="evidence" value="ECO:0007669"/>
    <property type="project" value="UniProtKB-KW"/>
</dbReference>
<sequence length="224" mass="23720">MVDSTLLETRLQAVESADSAQGMVDAVEALAELQDTGATDMLIRVLGYNNPGAAVAAVEGLIKIGTPAASAVLAQIDGYNYGARAWALRVLAGIGDPRGLDLVRETAAEDFSLSVRRAAARGLGAIQWEKMADAERREAQMKARDTLLKVLEDPEWVVRYGAVVGLKGVAAAAVRYGFDDLIAPVLVGLGDRAQQDETPAVQARAQWALVQISKSSISESSVEQ</sequence>
<accession>A0A2W4TST9</accession>
<dbReference type="InterPro" id="IPR011989">
    <property type="entry name" value="ARM-like"/>
</dbReference>
<keyword evidence="3" id="KW-0456">Lyase</keyword>
<dbReference type="SUPFAM" id="SSF48371">
    <property type="entry name" value="ARM repeat"/>
    <property type="match status" value="1"/>
</dbReference>
<evidence type="ECO:0000313" key="4">
    <source>
        <dbReference type="Proteomes" id="UP000249354"/>
    </source>
</evidence>
<comment type="caution">
    <text evidence="3">The sequence shown here is derived from an EMBL/GenBank/DDBJ whole genome shotgun (WGS) entry which is preliminary data.</text>
</comment>
<reference evidence="3 4" key="2">
    <citation type="submission" date="2018-06" db="EMBL/GenBank/DDBJ databases">
        <title>Metagenomic assembly of (sub)arctic Cyanobacteria and their associated microbiome from non-axenic cultures.</title>
        <authorList>
            <person name="Baurain D."/>
        </authorList>
    </citation>
    <scope>NUCLEOTIDE SEQUENCE [LARGE SCALE GENOMIC DNA]</scope>
    <source>
        <strain evidence="3">ULC129bin1</strain>
    </source>
</reference>
<evidence type="ECO:0000256" key="1">
    <source>
        <dbReference type="ARBA" id="ARBA00022549"/>
    </source>
</evidence>
<evidence type="ECO:0000256" key="2">
    <source>
        <dbReference type="ARBA" id="ARBA00022738"/>
    </source>
</evidence>
<dbReference type="Pfam" id="PF13646">
    <property type="entry name" value="HEAT_2"/>
    <property type="match status" value="1"/>
</dbReference>
<name>A0A2W4TST9_9CYAN</name>
<dbReference type="GO" id="GO:0030089">
    <property type="term" value="C:phycobilisome"/>
    <property type="evidence" value="ECO:0007669"/>
    <property type="project" value="UniProtKB-KW"/>
</dbReference>
<organism evidence="3 4">
    <name type="scientific">Leptolyngbya foveolarum</name>
    <dbReference type="NCBI Taxonomy" id="47253"/>
    <lineage>
        <taxon>Bacteria</taxon>
        <taxon>Bacillati</taxon>
        <taxon>Cyanobacteriota</taxon>
        <taxon>Cyanophyceae</taxon>
        <taxon>Leptolyngbyales</taxon>
        <taxon>Leptolyngbyaceae</taxon>
        <taxon>Leptolyngbya group</taxon>
        <taxon>Leptolyngbya</taxon>
    </lineage>
</organism>
<proteinExistence type="predicted"/>
<dbReference type="Proteomes" id="UP000249354">
    <property type="component" value="Unassembled WGS sequence"/>
</dbReference>